<dbReference type="PANTHER" id="PTHR47843:SF2">
    <property type="entry name" value="BTB DOMAIN-CONTAINING PROTEIN"/>
    <property type="match status" value="1"/>
</dbReference>
<dbReference type="Proteomes" id="UP000799436">
    <property type="component" value="Unassembled WGS sequence"/>
</dbReference>
<dbReference type="OrthoDB" id="194443at2759"/>
<name>A0A6G1L014_9PEZI</name>
<dbReference type="SUPFAM" id="SSF54695">
    <property type="entry name" value="POZ domain"/>
    <property type="match status" value="1"/>
</dbReference>
<dbReference type="AlphaFoldDB" id="A0A6G1L014"/>
<gene>
    <name evidence="2" type="ORF">EJ03DRAFT_197387</name>
</gene>
<dbReference type="PANTHER" id="PTHR47843">
    <property type="entry name" value="BTB DOMAIN-CONTAINING PROTEIN-RELATED"/>
    <property type="match status" value="1"/>
</dbReference>
<dbReference type="Pfam" id="PF00651">
    <property type="entry name" value="BTB"/>
    <property type="match status" value="1"/>
</dbReference>
<accession>A0A6G1L014</accession>
<feature type="domain" description="BTB" evidence="1">
    <location>
        <begin position="127"/>
        <end position="197"/>
    </location>
</feature>
<evidence type="ECO:0000259" key="1">
    <source>
        <dbReference type="PROSITE" id="PS50097"/>
    </source>
</evidence>
<evidence type="ECO:0000313" key="2">
    <source>
        <dbReference type="EMBL" id="KAF2765758.1"/>
    </source>
</evidence>
<dbReference type="EMBL" id="ML995884">
    <property type="protein sequence ID" value="KAF2765758.1"/>
    <property type="molecule type" value="Genomic_DNA"/>
</dbReference>
<protein>
    <recommendedName>
        <fullName evidence="1">BTB domain-containing protein</fullName>
    </recommendedName>
</protein>
<evidence type="ECO:0000313" key="3">
    <source>
        <dbReference type="Proteomes" id="UP000799436"/>
    </source>
</evidence>
<proteinExistence type="predicted"/>
<sequence length="378" mass="43243">MPDLMNATMNEALARSTHVKQTFTAATVNKAYRYLNRDSIMIRFLVRHAAENIDTANMPTSAAPFCSESLGDVIRRLLEHHRGSTLLKASSCTYHNRTDGHRADKSCLRSLSRQWPTPDTDLIHHFNDMTTVLVGHQRQRIRAHTRFLCRSSPIFEDAISGQLAESSSEELCLDTESVSTFSAFLTWMYTGEIDAACIHQEAQEPPDGAPGSITPFENQSLRPVDLINLYIFGDNWEISAVRNDVMSFIINKIEATDEPAWDLLTICHEHIHLAFNNLPKGSALLRFLTAEAAWLWDPSLLEQELDEMPNDFLAGILNTRPRVEQRRREGMIGWTPWRDDICIYHDHGSEDAEKQICHEKNRDLQQRLKAKIRYRTAR</sequence>
<reference evidence="2" key="1">
    <citation type="journal article" date="2020" name="Stud. Mycol.">
        <title>101 Dothideomycetes genomes: a test case for predicting lifestyles and emergence of pathogens.</title>
        <authorList>
            <person name="Haridas S."/>
            <person name="Albert R."/>
            <person name="Binder M."/>
            <person name="Bloem J."/>
            <person name="Labutti K."/>
            <person name="Salamov A."/>
            <person name="Andreopoulos B."/>
            <person name="Baker S."/>
            <person name="Barry K."/>
            <person name="Bills G."/>
            <person name="Bluhm B."/>
            <person name="Cannon C."/>
            <person name="Castanera R."/>
            <person name="Culley D."/>
            <person name="Daum C."/>
            <person name="Ezra D."/>
            <person name="Gonzalez J."/>
            <person name="Henrissat B."/>
            <person name="Kuo A."/>
            <person name="Liang C."/>
            <person name="Lipzen A."/>
            <person name="Lutzoni F."/>
            <person name="Magnuson J."/>
            <person name="Mondo S."/>
            <person name="Nolan M."/>
            <person name="Ohm R."/>
            <person name="Pangilinan J."/>
            <person name="Park H.-J."/>
            <person name="Ramirez L."/>
            <person name="Alfaro M."/>
            <person name="Sun H."/>
            <person name="Tritt A."/>
            <person name="Yoshinaga Y."/>
            <person name="Zwiers L.-H."/>
            <person name="Turgeon B."/>
            <person name="Goodwin S."/>
            <person name="Spatafora J."/>
            <person name="Crous P."/>
            <person name="Grigoriev I."/>
        </authorList>
    </citation>
    <scope>NUCLEOTIDE SEQUENCE</scope>
    <source>
        <strain evidence="2">CBS 116005</strain>
    </source>
</reference>
<dbReference type="InterPro" id="IPR000210">
    <property type="entry name" value="BTB/POZ_dom"/>
</dbReference>
<dbReference type="PROSITE" id="PS50097">
    <property type="entry name" value="BTB"/>
    <property type="match status" value="1"/>
</dbReference>
<keyword evidence="3" id="KW-1185">Reference proteome</keyword>
<dbReference type="CDD" id="cd18186">
    <property type="entry name" value="BTB_POZ_ZBTB_KLHL-like"/>
    <property type="match status" value="1"/>
</dbReference>
<dbReference type="Gene3D" id="3.30.710.10">
    <property type="entry name" value="Potassium Channel Kv1.1, Chain A"/>
    <property type="match status" value="1"/>
</dbReference>
<dbReference type="InterPro" id="IPR011333">
    <property type="entry name" value="SKP1/BTB/POZ_sf"/>
</dbReference>
<organism evidence="2 3">
    <name type="scientific">Teratosphaeria nubilosa</name>
    <dbReference type="NCBI Taxonomy" id="161662"/>
    <lineage>
        <taxon>Eukaryota</taxon>
        <taxon>Fungi</taxon>
        <taxon>Dikarya</taxon>
        <taxon>Ascomycota</taxon>
        <taxon>Pezizomycotina</taxon>
        <taxon>Dothideomycetes</taxon>
        <taxon>Dothideomycetidae</taxon>
        <taxon>Mycosphaerellales</taxon>
        <taxon>Teratosphaeriaceae</taxon>
        <taxon>Teratosphaeria</taxon>
    </lineage>
</organism>